<evidence type="ECO:0000256" key="1">
    <source>
        <dbReference type="SAM" id="MobiDB-lite"/>
    </source>
</evidence>
<name>A0ABM1Z111_AEDAL</name>
<organism evidence="2 3">
    <name type="scientific">Aedes albopictus</name>
    <name type="common">Asian tiger mosquito</name>
    <name type="synonym">Stegomyia albopicta</name>
    <dbReference type="NCBI Taxonomy" id="7160"/>
    <lineage>
        <taxon>Eukaryota</taxon>
        <taxon>Metazoa</taxon>
        <taxon>Ecdysozoa</taxon>
        <taxon>Arthropoda</taxon>
        <taxon>Hexapoda</taxon>
        <taxon>Insecta</taxon>
        <taxon>Pterygota</taxon>
        <taxon>Neoptera</taxon>
        <taxon>Endopterygota</taxon>
        <taxon>Diptera</taxon>
        <taxon>Nematocera</taxon>
        <taxon>Culicoidea</taxon>
        <taxon>Culicidae</taxon>
        <taxon>Culicinae</taxon>
        <taxon>Aedini</taxon>
        <taxon>Aedes</taxon>
        <taxon>Stegomyia</taxon>
    </lineage>
</organism>
<sequence>MAGKFTEDSIVFFLDDKASIPVGFENAPVSATRRQRHVLMAGLDGRGLNAMDHDNIPQHLIPSVSIKLFPPKDLSESWYRGKPMIILKDAIFEASSAFRHAAELIKNFEESDAQKPIVFIGTDGGPDHNVTSIQVMLSYVAVFLELDLDYLCAVRTPPNFSVINPAERFMSTANIALMGVALARNDLGKQEKKVRSLLSKKQWRDAQAKHPETNYRQLAIDGTKDARKLLTARFESLSYKGEQVKMGYPATDDEIEACKDRVSKALGGIDFAAKIAKSQVMNEHHAKDFFDKHVKATSYAFQIKKCTDKACKYHKKVRLSKSTFDQIKWLPTPTPDGNMKYKSFDSVYGNNPSDECVPSKTGALAADENVQAKPTFPLAYTRARMIVTCTECCFPRLLYTKYALDKKEYAKLDQFFEDKLYVCGSHLESFLEVFQNPKLSCFDPVSLHYYQAGPHLSDYKDLCAKCLYCNLTRTEGKLLFCEKCCSKASQPIDPTSTESKAERRPRGRPKKN</sequence>
<accession>A0ABM1Z111</accession>
<dbReference type="Proteomes" id="UP000069940">
    <property type="component" value="Unassembled WGS sequence"/>
</dbReference>
<proteinExistence type="predicted"/>
<dbReference type="RefSeq" id="XP_062710917.1">
    <property type="nucleotide sequence ID" value="XM_062854933.1"/>
</dbReference>
<feature type="region of interest" description="Disordered" evidence="1">
    <location>
        <begin position="489"/>
        <end position="512"/>
    </location>
</feature>
<dbReference type="EnsemblMetazoa" id="AALFPA23_013972.R20271">
    <property type="protein sequence ID" value="AALFPA23_013972.P20271"/>
    <property type="gene ID" value="AALFPA23_013972"/>
</dbReference>
<dbReference type="GeneID" id="134288975"/>
<protein>
    <submittedName>
        <fullName evidence="2">Uncharacterized protein</fullName>
    </submittedName>
</protein>
<keyword evidence="3" id="KW-1185">Reference proteome</keyword>
<evidence type="ECO:0000313" key="3">
    <source>
        <dbReference type="Proteomes" id="UP000069940"/>
    </source>
</evidence>
<reference evidence="3" key="1">
    <citation type="journal article" date="2015" name="Proc. Natl. Acad. Sci. U.S.A.">
        <title>Genome sequence of the Asian Tiger mosquito, Aedes albopictus, reveals insights into its biology, genetics, and evolution.</title>
        <authorList>
            <person name="Chen X.G."/>
            <person name="Jiang X."/>
            <person name="Gu J."/>
            <person name="Xu M."/>
            <person name="Wu Y."/>
            <person name="Deng Y."/>
            <person name="Zhang C."/>
            <person name="Bonizzoni M."/>
            <person name="Dermauw W."/>
            <person name="Vontas J."/>
            <person name="Armbruster P."/>
            <person name="Huang X."/>
            <person name="Yang Y."/>
            <person name="Zhang H."/>
            <person name="He W."/>
            <person name="Peng H."/>
            <person name="Liu Y."/>
            <person name="Wu K."/>
            <person name="Chen J."/>
            <person name="Lirakis M."/>
            <person name="Topalis P."/>
            <person name="Van Leeuwen T."/>
            <person name="Hall A.B."/>
            <person name="Jiang X."/>
            <person name="Thorpe C."/>
            <person name="Mueller R.L."/>
            <person name="Sun C."/>
            <person name="Waterhouse R.M."/>
            <person name="Yan G."/>
            <person name="Tu Z.J."/>
            <person name="Fang X."/>
            <person name="James A.A."/>
        </authorList>
    </citation>
    <scope>NUCLEOTIDE SEQUENCE [LARGE SCALE GENOMIC DNA]</scope>
    <source>
        <strain evidence="3">Foshan</strain>
    </source>
</reference>
<feature type="compositionally biased region" description="Polar residues" evidence="1">
    <location>
        <begin position="489"/>
        <end position="498"/>
    </location>
</feature>
<evidence type="ECO:0000313" key="2">
    <source>
        <dbReference type="EnsemblMetazoa" id="AALFPA23_013972.P20271"/>
    </source>
</evidence>
<reference evidence="2" key="2">
    <citation type="submission" date="2025-05" db="UniProtKB">
        <authorList>
            <consortium name="EnsemblMetazoa"/>
        </authorList>
    </citation>
    <scope>IDENTIFICATION</scope>
    <source>
        <strain evidence="2">Foshan</strain>
    </source>
</reference>